<evidence type="ECO:0000259" key="3">
    <source>
        <dbReference type="PROSITE" id="PS51178"/>
    </source>
</evidence>
<organism evidence="4 5">
    <name type="scientific">Vallitalea pronyensis</name>
    <dbReference type="NCBI Taxonomy" id="1348613"/>
    <lineage>
        <taxon>Bacteria</taxon>
        <taxon>Bacillati</taxon>
        <taxon>Bacillota</taxon>
        <taxon>Clostridia</taxon>
        <taxon>Lachnospirales</taxon>
        <taxon>Vallitaleaceae</taxon>
        <taxon>Vallitalea</taxon>
    </lineage>
</organism>
<feature type="region of interest" description="Disordered" evidence="1">
    <location>
        <begin position="1"/>
        <end position="78"/>
    </location>
</feature>
<dbReference type="Proteomes" id="UP000683246">
    <property type="component" value="Chromosome"/>
</dbReference>
<evidence type="ECO:0000256" key="1">
    <source>
        <dbReference type="SAM" id="MobiDB-lite"/>
    </source>
</evidence>
<dbReference type="RefSeq" id="WP_212694250.1">
    <property type="nucleotide sequence ID" value="NZ_CP058649.1"/>
</dbReference>
<keyword evidence="2" id="KW-1133">Transmembrane helix</keyword>
<sequence>MDNKQGKDIFRDGFSFDVEENAKDPNDGDTTPQDENVSPPSIDDTHHPSGESMIDDVTVSKDDTKDDTNEGIDYHTQENNLQSFIDENENDTSGNNFLSSVNQQAKASFEEEKFSYQKVNPYKKWLIQCLILGSAVIAIYFIVNQKTELIDFTNMAYDDVVAWSNGQGITLVTEEQYSNTVTEDRIISQNRGIGEKIKKDTTVKVVVSKGFDPYESLEVPGFDSSWTKTSIEKWIEQNGIINYTFTYVEDDIVPPNYLIDYVLIGATKESFVRISEIAFTMSYTETVESVVVPDFMKGQITDVDVWAKNNQVTYTYTYENSEIYHDGEVMNQSVKPGEEMSIDETFTCVLSSGIENEMITMENFLNQTIMDVDIWAKNNNIKYSYTYKIHPLYPKDAVFYQSVDAGEDVMEGSSVSFILSNGDNDTIIMEDFHNKSIIDVDIWTKTNHMTYTTAYAPSDIYPKDVVMSQNVQSEQEVYVSESLHFTLSSGPKEPEVAMESFLNKTLLEADIWAKNKGIAYEHTYAYSTIYEKDRIISQSVVPEEWMTSNDTLSFVVSKGKAITVPDFAHMRLADANDYEQESLSISITEAYNEQIKTGKLISQSITAHEKVEEDTEINLIYSLGSRVQVPSFVHGTWDEIETWVDDENEKGASVQLAMTKQANTSYEYGKIMSQSVVNDTVDLSSEIHVTISSGLTVPSFGDMTKTAAKNYSEMSDLNVEVREVYAPNTDAGDFLTQSIEVGTAVGKGTNVVVTYSLGDTINIPRFIDKSIVAMEEWVKSENTKGAAITLNITEVHHPTLDYGIIMAQDIYNQPNAPMETTIDVYVSLGLLYTIPDFSGYSLSEIEAMAEEQQLNIVFEMVNDPSYNSGEVISQEPIGGQTASSKDIVKIKIAK</sequence>
<protein>
    <submittedName>
        <fullName evidence="4">PASTA domain-containing protein</fullName>
    </submittedName>
</protein>
<feature type="compositionally biased region" description="Polar residues" evidence="1">
    <location>
        <begin position="28"/>
        <end position="39"/>
    </location>
</feature>
<dbReference type="CDD" id="cd06577">
    <property type="entry name" value="PASTA_pknB"/>
    <property type="match status" value="4"/>
</dbReference>
<dbReference type="Pfam" id="PF03793">
    <property type="entry name" value="PASTA"/>
    <property type="match status" value="2"/>
</dbReference>
<gene>
    <name evidence="4" type="ORF">HZI73_15285</name>
</gene>
<feature type="transmembrane region" description="Helical" evidence="2">
    <location>
        <begin position="125"/>
        <end position="143"/>
    </location>
</feature>
<dbReference type="Gene3D" id="3.30.10.20">
    <property type="match status" value="8"/>
</dbReference>
<feature type="compositionally biased region" description="Basic and acidic residues" evidence="1">
    <location>
        <begin position="1"/>
        <end position="11"/>
    </location>
</feature>
<feature type="domain" description="PASTA" evidence="3">
    <location>
        <begin position="691"/>
        <end position="757"/>
    </location>
</feature>
<feature type="domain" description="PASTA" evidence="3">
    <location>
        <begin position="143"/>
        <end position="209"/>
    </location>
</feature>
<evidence type="ECO:0000313" key="5">
    <source>
        <dbReference type="Proteomes" id="UP000683246"/>
    </source>
</evidence>
<reference evidence="4" key="1">
    <citation type="submission" date="2020-07" db="EMBL/GenBank/DDBJ databases">
        <title>Vallitalea pronyensis genome.</title>
        <authorList>
            <person name="Postec A."/>
        </authorList>
    </citation>
    <scope>NUCLEOTIDE SEQUENCE</scope>
    <source>
        <strain evidence="4">FatNI3</strain>
    </source>
</reference>
<keyword evidence="5" id="KW-1185">Reference proteome</keyword>
<dbReference type="EMBL" id="CP058649">
    <property type="protein sequence ID" value="QUI23565.1"/>
    <property type="molecule type" value="Genomic_DNA"/>
</dbReference>
<keyword evidence="2" id="KW-0472">Membrane</keyword>
<dbReference type="KEGG" id="vpy:HZI73_15285"/>
<dbReference type="InterPro" id="IPR005543">
    <property type="entry name" value="PASTA_dom"/>
</dbReference>
<dbReference type="AlphaFoldDB" id="A0A8J8MKW8"/>
<proteinExistence type="predicted"/>
<accession>A0A8J8MKW8</accession>
<keyword evidence="2" id="KW-0812">Transmembrane</keyword>
<evidence type="ECO:0000313" key="4">
    <source>
        <dbReference type="EMBL" id="QUI23565.1"/>
    </source>
</evidence>
<dbReference type="PROSITE" id="PS51178">
    <property type="entry name" value="PASTA"/>
    <property type="match status" value="2"/>
</dbReference>
<evidence type="ECO:0000256" key="2">
    <source>
        <dbReference type="SAM" id="Phobius"/>
    </source>
</evidence>
<dbReference type="SMART" id="SM00740">
    <property type="entry name" value="PASTA"/>
    <property type="match status" value="9"/>
</dbReference>
<feature type="compositionally biased region" description="Basic and acidic residues" evidence="1">
    <location>
        <begin position="58"/>
        <end position="76"/>
    </location>
</feature>
<name>A0A8J8MKW8_9FIRM</name>